<evidence type="ECO:0000313" key="2">
    <source>
        <dbReference type="EMBL" id="EZA56273.1"/>
    </source>
</evidence>
<proteinExistence type="predicted"/>
<name>A0A026WJY2_OOCBI</name>
<dbReference type="InterPro" id="IPR001387">
    <property type="entry name" value="Cro/C1-type_HTH"/>
</dbReference>
<dbReference type="InterPro" id="IPR000835">
    <property type="entry name" value="HTH_MarR-typ"/>
</dbReference>
<dbReference type="Proteomes" id="UP000053097">
    <property type="component" value="Unassembled WGS sequence"/>
</dbReference>
<protein>
    <recommendedName>
        <fullName evidence="1">HTH marR-type domain-containing protein</fullName>
    </recommendedName>
</protein>
<evidence type="ECO:0000313" key="3">
    <source>
        <dbReference type="Proteomes" id="UP000053097"/>
    </source>
</evidence>
<dbReference type="Pfam" id="PF12802">
    <property type="entry name" value="MarR_2"/>
    <property type="match status" value="1"/>
</dbReference>
<dbReference type="EMBL" id="KK107167">
    <property type="protein sequence ID" value="EZA56273.1"/>
    <property type="molecule type" value="Genomic_DNA"/>
</dbReference>
<accession>A0A026WJY2</accession>
<dbReference type="AlphaFoldDB" id="A0A026WJY2"/>
<feature type="domain" description="HTH marR-type" evidence="1">
    <location>
        <begin position="60"/>
        <end position="96"/>
    </location>
</feature>
<dbReference type="OMA" id="VMCFERY"/>
<dbReference type="PANTHER" id="PTHR47326">
    <property type="entry name" value="TRANSPOSABLE ELEMENT TC3 TRANSPOSASE-LIKE PROTEIN"/>
    <property type="match status" value="1"/>
</dbReference>
<keyword evidence="3" id="KW-1185">Reference proteome</keyword>
<evidence type="ECO:0000259" key="1">
    <source>
        <dbReference type="Pfam" id="PF12802"/>
    </source>
</evidence>
<sequence>MLLVLGECQKNYRRVVVMCFERYGIKKSHVSFFNLEKRLREHGKLRTTHNKRKSITNERNSADVLGAITLNPHVSQRELARASDISRSSIQRILKENRYHPYHLIPSQELLVTDYHSNIGGL</sequence>
<gene>
    <name evidence="2" type="ORF">X777_02892</name>
</gene>
<dbReference type="Gene3D" id="1.10.10.60">
    <property type="entry name" value="Homeodomain-like"/>
    <property type="match status" value="1"/>
</dbReference>
<dbReference type="CDD" id="cd00093">
    <property type="entry name" value="HTH_XRE"/>
    <property type="match status" value="1"/>
</dbReference>
<organism evidence="2 3">
    <name type="scientific">Ooceraea biroi</name>
    <name type="common">Clonal raider ant</name>
    <name type="synonym">Cerapachys biroi</name>
    <dbReference type="NCBI Taxonomy" id="2015173"/>
    <lineage>
        <taxon>Eukaryota</taxon>
        <taxon>Metazoa</taxon>
        <taxon>Ecdysozoa</taxon>
        <taxon>Arthropoda</taxon>
        <taxon>Hexapoda</taxon>
        <taxon>Insecta</taxon>
        <taxon>Pterygota</taxon>
        <taxon>Neoptera</taxon>
        <taxon>Endopterygota</taxon>
        <taxon>Hymenoptera</taxon>
        <taxon>Apocrita</taxon>
        <taxon>Aculeata</taxon>
        <taxon>Formicoidea</taxon>
        <taxon>Formicidae</taxon>
        <taxon>Dorylinae</taxon>
        <taxon>Ooceraea</taxon>
    </lineage>
</organism>
<reference evidence="2 3" key="1">
    <citation type="journal article" date="2014" name="Curr. Biol.">
        <title>The genome of the clonal raider ant Cerapachys biroi.</title>
        <authorList>
            <person name="Oxley P.R."/>
            <person name="Ji L."/>
            <person name="Fetter-Pruneda I."/>
            <person name="McKenzie S.K."/>
            <person name="Li C."/>
            <person name="Hu H."/>
            <person name="Zhang G."/>
            <person name="Kronauer D.J."/>
        </authorList>
    </citation>
    <scope>NUCLEOTIDE SEQUENCE [LARGE SCALE GENOMIC DNA]</scope>
</reference>
<dbReference type="PANTHER" id="PTHR47326:SF1">
    <property type="entry name" value="HTH PSQ-TYPE DOMAIN-CONTAINING PROTEIN"/>
    <property type="match status" value="1"/>
</dbReference>
<dbReference type="GO" id="GO:0003700">
    <property type="term" value="F:DNA-binding transcription factor activity"/>
    <property type="evidence" value="ECO:0007669"/>
    <property type="project" value="InterPro"/>
</dbReference>